<evidence type="ECO:0000259" key="8">
    <source>
        <dbReference type="PROSITE" id="PS50893"/>
    </source>
</evidence>
<dbReference type="PANTHER" id="PTHR42781:SF1">
    <property type="entry name" value="THIAMINE IMPORT ATP-BINDING PROTEIN THIQ"/>
    <property type="match status" value="1"/>
</dbReference>
<dbReference type="Gene3D" id="3.40.50.300">
    <property type="entry name" value="P-loop containing nucleotide triphosphate hydrolases"/>
    <property type="match status" value="1"/>
</dbReference>
<protein>
    <submittedName>
        <fullName evidence="9">ATP-binding cassette domain-containing protein</fullName>
    </submittedName>
</protein>
<dbReference type="InterPro" id="IPR017871">
    <property type="entry name" value="ABC_transporter-like_CS"/>
</dbReference>
<dbReference type="RefSeq" id="WP_035460548.1">
    <property type="nucleotide sequence ID" value="NZ_JAUESS010000003.1"/>
</dbReference>
<dbReference type="InterPro" id="IPR003593">
    <property type="entry name" value="AAA+_ATPase"/>
</dbReference>
<evidence type="ECO:0000256" key="3">
    <source>
        <dbReference type="ARBA" id="ARBA00022519"/>
    </source>
</evidence>
<keyword evidence="1" id="KW-0813">Transport</keyword>
<reference evidence="9 10" key="1">
    <citation type="submission" date="2024-09" db="EMBL/GenBank/DDBJ databases">
        <authorList>
            <person name="Sun Q."/>
            <person name="Mori K."/>
        </authorList>
    </citation>
    <scope>NUCLEOTIDE SEQUENCE [LARGE SCALE GENOMIC DNA]</scope>
    <source>
        <strain evidence="9 10">ATCC 51285</strain>
    </source>
</reference>
<feature type="domain" description="ABC transporter" evidence="8">
    <location>
        <begin position="2"/>
        <end position="210"/>
    </location>
</feature>
<keyword evidence="10" id="KW-1185">Reference proteome</keyword>
<dbReference type="SMART" id="SM00382">
    <property type="entry name" value="AAA"/>
    <property type="match status" value="1"/>
</dbReference>
<evidence type="ECO:0000256" key="5">
    <source>
        <dbReference type="ARBA" id="ARBA00022840"/>
    </source>
</evidence>
<organism evidence="9 10">
    <name type="scientific">Balneatrix alpica</name>
    <dbReference type="NCBI Taxonomy" id="75684"/>
    <lineage>
        <taxon>Bacteria</taxon>
        <taxon>Pseudomonadati</taxon>
        <taxon>Pseudomonadota</taxon>
        <taxon>Gammaproteobacteria</taxon>
        <taxon>Oceanospirillales</taxon>
        <taxon>Balneatrichaceae</taxon>
        <taxon>Balneatrix</taxon>
    </lineage>
</organism>
<dbReference type="PANTHER" id="PTHR42781">
    <property type="entry name" value="SPERMIDINE/PUTRESCINE IMPORT ATP-BINDING PROTEIN POTA"/>
    <property type="match status" value="1"/>
</dbReference>
<dbReference type="PROSITE" id="PS00211">
    <property type="entry name" value="ABC_TRANSPORTER_1"/>
    <property type="match status" value="1"/>
</dbReference>
<dbReference type="InterPro" id="IPR050093">
    <property type="entry name" value="ABC_SmlMolc_Importer"/>
</dbReference>
<proteinExistence type="predicted"/>
<dbReference type="Pfam" id="PF00005">
    <property type="entry name" value="ABC_tran"/>
    <property type="match status" value="1"/>
</dbReference>
<sequence length="210" mass="23523">MLELNQLSFSYPDHAYQFNLRLLPGQAVAIEGPSGSGKSTLLNLIAGFLTPHAGHISWEGHSWLQLAPWQRPLSTLFQEHNLFEHLPVWANIGVGIHPGLKLSAAQQQQIIWMLEQLGLGGMRERMPAELSGGQRQRVALARVMLRAQPLLLLDEPFTGVDDDTRQRLWLQVLNMKKQGTAIILVSHDSEDIEALADQRLVLHQGHLHPL</sequence>
<dbReference type="InterPro" id="IPR027417">
    <property type="entry name" value="P-loop_NTPase"/>
</dbReference>
<comment type="caution">
    <text evidence="9">The sequence shown here is derived from an EMBL/GenBank/DDBJ whole genome shotgun (WGS) entry which is preliminary data.</text>
</comment>
<dbReference type="PROSITE" id="PS50893">
    <property type="entry name" value="ABC_TRANSPORTER_2"/>
    <property type="match status" value="1"/>
</dbReference>
<keyword evidence="2" id="KW-1003">Cell membrane</keyword>
<evidence type="ECO:0000313" key="9">
    <source>
        <dbReference type="EMBL" id="MFB9886415.1"/>
    </source>
</evidence>
<evidence type="ECO:0000256" key="2">
    <source>
        <dbReference type="ARBA" id="ARBA00022475"/>
    </source>
</evidence>
<evidence type="ECO:0000256" key="4">
    <source>
        <dbReference type="ARBA" id="ARBA00022741"/>
    </source>
</evidence>
<evidence type="ECO:0000256" key="7">
    <source>
        <dbReference type="ARBA" id="ARBA00023136"/>
    </source>
</evidence>
<dbReference type="InterPro" id="IPR003439">
    <property type="entry name" value="ABC_transporter-like_ATP-bd"/>
</dbReference>
<keyword evidence="6" id="KW-1278">Translocase</keyword>
<dbReference type="Proteomes" id="UP001589628">
    <property type="component" value="Unassembled WGS sequence"/>
</dbReference>
<keyword evidence="3" id="KW-0997">Cell inner membrane</keyword>
<gene>
    <name evidence="9" type="ORF">ACFFLH_08340</name>
</gene>
<keyword evidence="4" id="KW-0547">Nucleotide-binding</keyword>
<dbReference type="GO" id="GO:0005524">
    <property type="term" value="F:ATP binding"/>
    <property type="evidence" value="ECO:0007669"/>
    <property type="project" value="UniProtKB-KW"/>
</dbReference>
<evidence type="ECO:0000256" key="6">
    <source>
        <dbReference type="ARBA" id="ARBA00022967"/>
    </source>
</evidence>
<dbReference type="EMBL" id="JBHLZN010000002">
    <property type="protein sequence ID" value="MFB9886415.1"/>
    <property type="molecule type" value="Genomic_DNA"/>
</dbReference>
<keyword evidence="7" id="KW-0472">Membrane</keyword>
<evidence type="ECO:0000313" key="10">
    <source>
        <dbReference type="Proteomes" id="UP001589628"/>
    </source>
</evidence>
<accession>A0ABV5ZAW5</accession>
<evidence type="ECO:0000256" key="1">
    <source>
        <dbReference type="ARBA" id="ARBA00022448"/>
    </source>
</evidence>
<keyword evidence="5 9" id="KW-0067">ATP-binding</keyword>
<dbReference type="SUPFAM" id="SSF52540">
    <property type="entry name" value="P-loop containing nucleoside triphosphate hydrolases"/>
    <property type="match status" value="1"/>
</dbReference>
<name>A0ABV5ZAW5_9GAMM</name>